<dbReference type="InterPro" id="IPR040782">
    <property type="entry name" value="KfrB"/>
</dbReference>
<keyword evidence="3" id="KW-1185">Reference proteome</keyword>
<evidence type="ECO:0000313" key="3">
    <source>
        <dbReference type="Proteomes" id="UP000075238"/>
    </source>
</evidence>
<accession>A0A142JIY9</accession>
<evidence type="ECO:0000313" key="2">
    <source>
        <dbReference type="EMBL" id="AMR78051.1"/>
    </source>
</evidence>
<dbReference type="STRING" id="1796606.A2G96_10015"/>
<dbReference type="EMBL" id="CP014844">
    <property type="protein sequence ID" value="AMR78051.1"/>
    <property type="molecule type" value="Genomic_DNA"/>
</dbReference>
<sequence length="276" mass="30554">MGEKEAAGELAISAAEVEAERRIEERSKAAVQELGEKAAREWARLDVEDFGKIKDRNLARFAAVTITDNMENPAYKAEFERAGVETVALIHSLKAANDALVAEKEGRKAGEFEAMRKERQERAMTWTPEEAAIQAQIDVADYASALCDHLTNLKLVSRYEVDYRLNDMAEYAKANPDYREALEKAVPDLAKEIDQRNTVAQQLAVKGTYVGTVTALSGTHLEQKVGRDPRGVVVHDRRALGGDDVVVGNVVTITYEMGKGRLRNHELAVEQQGMGR</sequence>
<gene>
    <name evidence="2" type="ORF">A2G96_10015</name>
</gene>
<dbReference type="RefSeq" id="WP_062798876.1">
    <property type="nucleotide sequence ID" value="NZ_CP014844.1"/>
</dbReference>
<protein>
    <recommendedName>
        <fullName evidence="1">KfrB domain-containing protein</fullName>
    </recommendedName>
</protein>
<name>A0A142JIY9_9BURK</name>
<dbReference type="AlphaFoldDB" id="A0A142JIY9"/>
<evidence type="ECO:0000259" key="1">
    <source>
        <dbReference type="Pfam" id="PF18790"/>
    </source>
</evidence>
<proteinExistence type="predicted"/>
<dbReference type="KEGG" id="cnan:A2G96_10015"/>
<organism evidence="2 3">
    <name type="scientific">Cupriavidus nantongensis</name>
    <dbReference type="NCBI Taxonomy" id="1796606"/>
    <lineage>
        <taxon>Bacteria</taxon>
        <taxon>Pseudomonadati</taxon>
        <taxon>Pseudomonadota</taxon>
        <taxon>Betaproteobacteria</taxon>
        <taxon>Burkholderiales</taxon>
        <taxon>Burkholderiaceae</taxon>
        <taxon>Cupriavidus</taxon>
    </lineage>
</organism>
<feature type="domain" description="KfrB" evidence="1">
    <location>
        <begin position="208"/>
        <end position="261"/>
    </location>
</feature>
<reference evidence="2 3" key="1">
    <citation type="submission" date="2016-03" db="EMBL/GenBank/DDBJ databases">
        <title>Complete genome sequence of a novel chlorpyrifos degrading bacterium, Cupriavidus nantongensis sp. X1.</title>
        <authorList>
            <person name="Fang L."/>
        </authorList>
    </citation>
    <scope>NUCLEOTIDE SEQUENCE [LARGE SCALE GENOMIC DNA]</scope>
    <source>
        <strain evidence="2 3">X1</strain>
    </source>
</reference>
<dbReference type="Pfam" id="PF18790">
    <property type="entry name" value="KfrB"/>
    <property type="match status" value="1"/>
</dbReference>
<dbReference type="Proteomes" id="UP000075238">
    <property type="component" value="Chromosome 1"/>
</dbReference>